<gene>
    <name evidence="3" type="primary">LOC100178811</name>
</gene>
<feature type="region of interest" description="Disordered" evidence="1">
    <location>
        <begin position="28"/>
        <end position="54"/>
    </location>
</feature>
<reference evidence="3" key="3">
    <citation type="submission" date="2025-09" db="UniProtKB">
        <authorList>
            <consortium name="Ensembl"/>
        </authorList>
    </citation>
    <scope>IDENTIFICATION</scope>
</reference>
<dbReference type="InParanoid" id="H2XLW9"/>
<keyword evidence="2" id="KW-0472">Membrane</keyword>
<evidence type="ECO:0000313" key="3">
    <source>
        <dbReference type="Ensembl" id="ENSCINP00000030651.1"/>
    </source>
</evidence>
<accession>A0A1W2W3C4</accession>
<dbReference type="HOGENOM" id="CLU_1408290_0_0_1"/>
<reference evidence="4" key="1">
    <citation type="journal article" date="2002" name="Science">
        <title>The draft genome of Ciona intestinalis: insights into chordate and vertebrate origins.</title>
        <authorList>
            <person name="Dehal P."/>
            <person name="Satou Y."/>
            <person name="Campbell R.K."/>
            <person name="Chapman J."/>
            <person name="Degnan B."/>
            <person name="De Tomaso A."/>
            <person name="Davidson B."/>
            <person name="Di Gregorio A."/>
            <person name="Gelpke M."/>
            <person name="Goodstein D.M."/>
            <person name="Harafuji N."/>
            <person name="Hastings K.E."/>
            <person name="Ho I."/>
            <person name="Hotta K."/>
            <person name="Huang W."/>
            <person name="Kawashima T."/>
            <person name="Lemaire P."/>
            <person name="Martinez D."/>
            <person name="Meinertzhagen I.A."/>
            <person name="Necula S."/>
            <person name="Nonaka M."/>
            <person name="Putnam N."/>
            <person name="Rash S."/>
            <person name="Saiga H."/>
            <person name="Satake M."/>
            <person name="Terry A."/>
            <person name="Yamada L."/>
            <person name="Wang H.G."/>
            <person name="Awazu S."/>
            <person name="Azumi K."/>
            <person name="Boore J."/>
            <person name="Branno M."/>
            <person name="Chin-Bow S."/>
            <person name="DeSantis R."/>
            <person name="Doyle S."/>
            <person name="Francino P."/>
            <person name="Keys D.N."/>
            <person name="Haga S."/>
            <person name="Hayashi H."/>
            <person name="Hino K."/>
            <person name="Imai K.S."/>
            <person name="Inaba K."/>
            <person name="Kano S."/>
            <person name="Kobayashi K."/>
            <person name="Kobayashi M."/>
            <person name="Lee B.I."/>
            <person name="Makabe K.W."/>
            <person name="Manohar C."/>
            <person name="Matassi G."/>
            <person name="Medina M."/>
            <person name="Mochizuki Y."/>
            <person name="Mount S."/>
            <person name="Morishita T."/>
            <person name="Miura S."/>
            <person name="Nakayama A."/>
            <person name="Nishizaka S."/>
            <person name="Nomoto H."/>
            <person name="Ohta F."/>
            <person name="Oishi K."/>
            <person name="Rigoutsos I."/>
            <person name="Sano M."/>
            <person name="Sasaki A."/>
            <person name="Sasakura Y."/>
            <person name="Shoguchi E."/>
            <person name="Shin-i T."/>
            <person name="Spagnuolo A."/>
            <person name="Stainier D."/>
            <person name="Suzuki M.M."/>
            <person name="Tassy O."/>
            <person name="Takatori N."/>
            <person name="Tokuoka M."/>
            <person name="Yagi K."/>
            <person name="Yoshizaki F."/>
            <person name="Wada S."/>
            <person name="Zhang C."/>
            <person name="Hyatt P.D."/>
            <person name="Larimer F."/>
            <person name="Detter C."/>
            <person name="Doggett N."/>
            <person name="Glavina T."/>
            <person name="Hawkins T."/>
            <person name="Richardson P."/>
            <person name="Lucas S."/>
            <person name="Kohara Y."/>
            <person name="Levine M."/>
            <person name="Satoh N."/>
            <person name="Rokhsar D.S."/>
        </authorList>
    </citation>
    <scope>NUCLEOTIDE SEQUENCE [LARGE SCALE GENOMIC DNA]</scope>
</reference>
<feature type="region of interest" description="Disordered" evidence="1">
    <location>
        <begin position="71"/>
        <end position="141"/>
    </location>
</feature>
<feature type="compositionally biased region" description="Polar residues" evidence="1">
    <location>
        <begin position="39"/>
        <end position="54"/>
    </location>
</feature>
<dbReference type="OrthoDB" id="10618081at2759"/>
<keyword evidence="2" id="KW-1133">Transmembrane helix</keyword>
<name>H2XLW9_CIOIN</name>
<dbReference type="AlphaFoldDB" id="H2XLW9"/>
<dbReference type="KEGG" id="cin:100178811"/>
<feature type="compositionally biased region" description="Basic residues" evidence="1">
    <location>
        <begin position="105"/>
        <end position="137"/>
    </location>
</feature>
<reference evidence="3" key="2">
    <citation type="submission" date="2025-08" db="UniProtKB">
        <authorList>
            <consortium name="Ensembl"/>
        </authorList>
    </citation>
    <scope>IDENTIFICATION</scope>
</reference>
<dbReference type="GeneID" id="100178811"/>
<evidence type="ECO:0000256" key="1">
    <source>
        <dbReference type="SAM" id="MobiDB-lite"/>
    </source>
</evidence>
<dbReference type="RefSeq" id="XP_002123188.1">
    <property type="nucleotide sequence ID" value="XM_002123152.4"/>
</dbReference>
<dbReference type="GeneTree" id="ENSGT00840000132221"/>
<keyword evidence="2" id="KW-0812">Transmembrane</keyword>
<protein>
    <submittedName>
        <fullName evidence="3">Uncharacterized LOC100178811</fullName>
    </submittedName>
</protein>
<proteinExistence type="predicted"/>
<accession>H2XLW9</accession>
<evidence type="ECO:0000256" key="2">
    <source>
        <dbReference type="SAM" id="Phobius"/>
    </source>
</evidence>
<sequence length="193" mass="21461">MNLSKVIILFVSLMSGIAMVASYAIPDREEPSEHKISKRSSTADHSINENQSRQQTRFNRQLFMARLMQSVDTSGERPDITPSMFGSSTTTTKLRSAPESGSGRGRGRKHRKMRRRNRGGRKRNRNGKRSRKGRRHPRSIEDSIAMLMESAYGDEILNAIAAIVEPAGNLSGEVAIASKIVQKTARKCECKSG</sequence>
<keyword evidence="4" id="KW-1185">Reference proteome</keyword>
<feature type="transmembrane region" description="Helical" evidence="2">
    <location>
        <begin position="6"/>
        <end position="25"/>
    </location>
</feature>
<evidence type="ECO:0000313" key="4">
    <source>
        <dbReference type="Proteomes" id="UP000008144"/>
    </source>
</evidence>
<organism evidence="3 4">
    <name type="scientific">Ciona intestinalis</name>
    <name type="common">Transparent sea squirt</name>
    <name type="synonym">Ascidia intestinalis</name>
    <dbReference type="NCBI Taxonomy" id="7719"/>
    <lineage>
        <taxon>Eukaryota</taxon>
        <taxon>Metazoa</taxon>
        <taxon>Chordata</taxon>
        <taxon>Tunicata</taxon>
        <taxon>Ascidiacea</taxon>
        <taxon>Phlebobranchia</taxon>
        <taxon>Cionidae</taxon>
        <taxon>Ciona</taxon>
    </lineage>
</organism>
<dbReference type="Ensembl" id="ENSCINT00000032271.1">
    <property type="protein sequence ID" value="ENSCINP00000030651.1"/>
    <property type="gene ID" value="ENSCING00000020121.1"/>
</dbReference>
<dbReference type="Proteomes" id="UP000008144">
    <property type="component" value="Unassembled WGS sequence"/>
</dbReference>
<feature type="compositionally biased region" description="Polar residues" evidence="1">
    <location>
        <begin position="84"/>
        <end position="94"/>
    </location>
</feature>